<gene>
    <name evidence="4" type="ORF">PHAECO_LOCUS3758</name>
</gene>
<reference evidence="4" key="2">
    <citation type="submission" date="2022-10" db="EMBL/GenBank/DDBJ databases">
        <authorList>
            <consortium name="ENA_rothamsted_submissions"/>
            <consortium name="culmorum"/>
            <person name="King R."/>
        </authorList>
    </citation>
    <scope>NUCLEOTIDE SEQUENCE</scope>
</reference>
<organism evidence="4 5">
    <name type="scientific">Phaedon cochleariae</name>
    <name type="common">Mustard beetle</name>
    <dbReference type="NCBI Taxonomy" id="80249"/>
    <lineage>
        <taxon>Eukaryota</taxon>
        <taxon>Metazoa</taxon>
        <taxon>Ecdysozoa</taxon>
        <taxon>Arthropoda</taxon>
        <taxon>Hexapoda</taxon>
        <taxon>Insecta</taxon>
        <taxon>Pterygota</taxon>
        <taxon>Neoptera</taxon>
        <taxon>Endopterygota</taxon>
        <taxon>Coleoptera</taxon>
        <taxon>Polyphaga</taxon>
        <taxon>Cucujiformia</taxon>
        <taxon>Chrysomeloidea</taxon>
        <taxon>Chrysomelidae</taxon>
        <taxon>Chrysomelinae</taxon>
        <taxon>Chrysomelini</taxon>
        <taxon>Phaedon</taxon>
    </lineage>
</organism>
<keyword evidence="3" id="KW-0812">Transmembrane</keyword>
<evidence type="ECO:0000256" key="2">
    <source>
        <dbReference type="SAM" id="MobiDB-lite"/>
    </source>
</evidence>
<name>A0A9N9WYU1_PHACE</name>
<evidence type="ECO:0000256" key="3">
    <source>
        <dbReference type="SAM" id="Phobius"/>
    </source>
</evidence>
<dbReference type="EMBL" id="OU896719">
    <property type="protein sequence ID" value="CAG9815929.1"/>
    <property type="molecule type" value="Genomic_DNA"/>
</dbReference>
<accession>A0A9N9WYU1</accession>
<proteinExistence type="predicted"/>
<dbReference type="Proteomes" id="UP001153737">
    <property type="component" value="Chromosome 13"/>
</dbReference>
<dbReference type="AlphaFoldDB" id="A0A9N9WYU1"/>
<keyword evidence="5" id="KW-1185">Reference proteome</keyword>
<evidence type="ECO:0000256" key="1">
    <source>
        <dbReference type="SAM" id="Coils"/>
    </source>
</evidence>
<evidence type="ECO:0000313" key="4">
    <source>
        <dbReference type="EMBL" id="CAG9815929.1"/>
    </source>
</evidence>
<keyword evidence="3" id="KW-0472">Membrane</keyword>
<reference evidence="4" key="1">
    <citation type="submission" date="2022-01" db="EMBL/GenBank/DDBJ databases">
        <authorList>
            <person name="King R."/>
        </authorList>
    </citation>
    <scope>NUCLEOTIDE SEQUENCE</scope>
</reference>
<protein>
    <submittedName>
        <fullName evidence="4">Uncharacterized protein</fullName>
    </submittedName>
</protein>
<feature type="region of interest" description="Disordered" evidence="2">
    <location>
        <begin position="1"/>
        <end position="28"/>
    </location>
</feature>
<keyword evidence="1" id="KW-0175">Coiled coil</keyword>
<evidence type="ECO:0000313" key="5">
    <source>
        <dbReference type="Proteomes" id="UP001153737"/>
    </source>
</evidence>
<feature type="coiled-coil region" evidence="1">
    <location>
        <begin position="34"/>
        <end position="68"/>
    </location>
</feature>
<keyword evidence="3" id="KW-1133">Transmembrane helix</keyword>
<sequence>MCRGITISRCDGERNGDKPPNFPTVGKSNSSFELMAMMNDKRKLRQEEMELRQENLKLKEEILQLKRQVGVGASSAARPTPANRYAPPAQPEQALPVAYIALAVVLSLLSVLLGKFAL</sequence>
<feature type="transmembrane region" description="Helical" evidence="3">
    <location>
        <begin position="97"/>
        <end position="117"/>
    </location>
</feature>